<dbReference type="Gene3D" id="1.20.1250.20">
    <property type="entry name" value="MFS general substrate transporter like domains"/>
    <property type="match status" value="1"/>
</dbReference>
<dbReference type="PANTHER" id="PTHR43124:SF3">
    <property type="entry name" value="CHLORAMPHENICOL EFFLUX PUMP RV0191"/>
    <property type="match status" value="1"/>
</dbReference>
<dbReference type="HOGENOM" id="CLU_670632_0_0_5"/>
<evidence type="ECO:0000256" key="5">
    <source>
        <dbReference type="ARBA" id="ARBA00023136"/>
    </source>
</evidence>
<name>A0A011U0J5_9HYPH</name>
<evidence type="ECO:0000256" key="1">
    <source>
        <dbReference type="ARBA" id="ARBA00004651"/>
    </source>
</evidence>
<keyword evidence="2" id="KW-1003">Cell membrane</keyword>
<dbReference type="PANTHER" id="PTHR43124">
    <property type="entry name" value="PURINE EFFLUX PUMP PBUE"/>
    <property type="match status" value="1"/>
</dbReference>
<dbReference type="EMBL" id="SNZF01000001">
    <property type="protein sequence ID" value="TDR38079.1"/>
    <property type="molecule type" value="Genomic_DNA"/>
</dbReference>
<dbReference type="Pfam" id="PF07690">
    <property type="entry name" value="MFS_1"/>
    <property type="match status" value="1"/>
</dbReference>
<evidence type="ECO:0000256" key="6">
    <source>
        <dbReference type="SAM" id="Phobius"/>
    </source>
</evidence>
<dbReference type="AlphaFoldDB" id="A0A011U0J5"/>
<feature type="transmembrane region" description="Helical" evidence="6">
    <location>
        <begin position="107"/>
        <end position="125"/>
    </location>
</feature>
<accession>A0A011U0J5</accession>
<dbReference type="Proteomes" id="UP000019849">
    <property type="component" value="Unassembled WGS sequence"/>
</dbReference>
<dbReference type="eggNOG" id="ENOG502Z82B">
    <property type="taxonomic scope" value="Bacteria"/>
</dbReference>
<evidence type="ECO:0000313" key="10">
    <source>
        <dbReference type="Proteomes" id="UP000294958"/>
    </source>
</evidence>
<evidence type="ECO:0000313" key="7">
    <source>
        <dbReference type="EMBL" id="EXL09892.1"/>
    </source>
</evidence>
<feature type="transmembrane region" description="Helical" evidence="6">
    <location>
        <begin position="56"/>
        <end position="76"/>
    </location>
</feature>
<evidence type="ECO:0000256" key="3">
    <source>
        <dbReference type="ARBA" id="ARBA00022692"/>
    </source>
</evidence>
<feature type="transmembrane region" description="Helical" evidence="6">
    <location>
        <begin position="146"/>
        <end position="164"/>
    </location>
</feature>
<dbReference type="OrthoDB" id="9808182at2"/>
<sequence>MATHVRHPIWLRQVRPAGARTFASLYTMESFARATVSSVIPIQAYEILQSEQAVSILYTIVSLLGLSVTLFMPMLIGRFARRWVYTAGACLLAVGSLFFVTDTLAGQALGMLCRVMGASALSITLNLYIMDHIRKTEFIRSESLRLAWSTFAWTGGPTLGILLYTKYGIYAAHGAVAVFALILLALFWYYRLSDNQMIAAGKSRALNPITNISRFIAQPRLRLAWLIAFGRNCYWTTFFVYGPLFMVIAGEGEVAGGLLISAGNALLFTAIFWGRAGKRFGTRGTIAVAFAAMAVTLFAAGWVSTTAPLITGALLLCGALFAIAIDALGSTVFMRSVHPYERSQMAAVYRTYLDFSELTPPMIYSIVLAFFGLGSVFVTLGLLMAGCAAVSWRYVPKSM</sequence>
<feature type="transmembrane region" description="Helical" evidence="6">
    <location>
        <begin position="223"/>
        <end position="248"/>
    </location>
</feature>
<evidence type="ECO:0000256" key="2">
    <source>
        <dbReference type="ARBA" id="ARBA00022475"/>
    </source>
</evidence>
<gene>
    <name evidence="7" type="ORF">BG36_18165</name>
    <name evidence="8" type="ORF">DES43_101147</name>
</gene>
<dbReference type="InterPro" id="IPR036259">
    <property type="entry name" value="MFS_trans_sf"/>
</dbReference>
<dbReference type="Proteomes" id="UP000294958">
    <property type="component" value="Unassembled WGS sequence"/>
</dbReference>
<reference evidence="7 9" key="1">
    <citation type="submission" date="2014-02" db="EMBL/GenBank/DDBJ databases">
        <title>Aquamicrobium defluvii Genome sequencing.</title>
        <authorList>
            <person name="Wang X."/>
        </authorList>
    </citation>
    <scope>NUCLEOTIDE SEQUENCE [LARGE SCALE GENOMIC DNA]</scope>
    <source>
        <strain evidence="7 9">W13Z1</strain>
    </source>
</reference>
<keyword evidence="3 6" id="KW-0812">Transmembrane</keyword>
<dbReference type="STRING" id="69279.BG36_18165"/>
<keyword evidence="5 6" id="KW-0472">Membrane</keyword>
<dbReference type="PATRIC" id="fig|69279.3.peg.855"/>
<feature type="transmembrane region" description="Helical" evidence="6">
    <location>
        <begin position="83"/>
        <end position="101"/>
    </location>
</feature>
<dbReference type="EMBL" id="JENY01000004">
    <property type="protein sequence ID" value="EXL09892.1"/>
    <property type="molecule type" value="Genomic_DNA"/>
</dbReference>
<evidence type="ECO:0000313" key="8">
    <source>
        <dbReference type="EMBL" id="TDR38079.1"/>
    </source>
</evidence>
<evidence type="ECO:0000256" key="4">
    <source>
        <dbReference type="ARBA" id="ARBA00022989"/>
    </source>
</evidence>
<dbReference type="InterPro" id="IPR050189">
    <property type="entry name" value="MFS_Efflux_Transporters"/>
</dbReference>
<feature type="transmembrane region" description="Helical" evidence="6">
    <location>
        <begin position="309"/>
        <end position="334"/>
    </location>
</feature>
<keyword evidence="10" id="KW-1185">Reference proteome</keyword>
<evidence type="ECO:0000313" key="9">
    <source>
        <dbReference type="Proteomes" id="UP000019849"/>
    </source>
</evidence>
<organism evidence="7 9">
    <name type="scientific">Aquamicrobium defluvii</name>
    <dbReference type="NCBI Taxonomy" id="69279"/>
    <lineage>
        <taxon>Bacteria</taxon>
        <taxon>Pseudomonadati</taxon>
        <taxon>Pseudomonadota</taxon>
        <taxon>Alphaproteobacteria</taxon>
        <taxon>Hyphomicrobiales</taxon>
        <taxon>Phyllobacteriaceae</taxon>
        <taxon>Aquamicrobium</taxon>
    </lineage>
</organism>
<reference evidence="8 10" key="2">
    <citation type="submission" date="2019-03" db="EMBL/GenBank/DDBJ databases">
        <title>Genomic Encyclopedia of Type Strains, Phase IV (KMG-IV): sequencing the most valuable type-strain genomes for metagenomic binning, comparative biology and taxonomic classification.</title>
        <authorList>
            <person name="Goeker M."/>
        </authorList>
    </citation>
    <scope>NUCLEOTIDE SEQUENCE [LARGE SCALE GENOMIC DNA]</scope>
    <source>
        <strain evidence="8 10">DSM 11603</strain>
    </source>
</reference>
<feature type="transmembrane region" description="Helical" evidence="6">
    <location>
        <begin position="254"/>
        <end position="273"/>
    </location>
</feature>
<proteinExistence type="predicted"/>
<comment type="caution">
    <text evidence="7">The sequence shown here is derived from an EMBL/GenBank/DDBJ whole genome shotgun (WGS) entry which is preliminary data.</text>
</comment>
<feature type="transmembrane region" description="Helical" evidence="6">
    <location>
        <begin position="170"/>
        <end position="190"/>
    </location>
</feature>
<dbReference type="GO" id="GO:0022857">
    <property type="term" value="F:transmembrane transporter activity"/>
    <property type="evidence" value="ECO:0007669"/>
    <property type="project" value="InterPro"/>
</dbReference>
<dbReference type="GO" id="GO:0005886">
    <property type="term" value="C:plasma membrane"/>
    <property type="evidence" value="ECO:0007669"/>
    <property type="project" value="UniProtKB-SubCell"/>
</dbReference>
<dbReference type="InterPro" id="IPR011701">
    <property type="entry name" value="MFS"/>
</dbReference>
<dbReference type="RefSeq" id="WP_035024120.1">
    <property type="nucleotide sequence ID" value="NZ_KK073879.1"/>
</dbReference>
<feature type="transmembrane region" description="Helical" evidence="6">
    <location>
        <begin position="366"/>
        <end position="392"/>
    </location>
</feature>
<protein>
    <submittedName>
        <fullName evidence="7">MFS transporter</fullName>
    </submittedName>
    <submittedName>
        <fullName evidence="8">Putative MFS family arabinose efflux permease</fullName>
    </submittedName>
</protein>
<comment type="subcellular location">
    <subcellularLocation>
        <location evidence="1">Cell membrane</location>
        <topology evidence="1">Multi-pass membrane protein</topology>
    </subcellularLocation>
</comment>
<feature type="transmembrane region" description="Helical" evidence="6">
    <location>
        <begin position="285"/>
        <end position="303"/>
    </location>
</feature>
<keyword evidence="4 6" id="KW-1133">Transmembrane helix</keyword>
<dbReference type="SUPFAM" id="SSF103473">
    <property type="entry name" value="MFS general substrate transporter"/>
    <property type="match status" value="1"/>
</dbReference>